<dbReference type="InterPro" id="IPR004839">
    <property type="entry name" value="Aminotransferase_I/II_large"/>
</dbReference>
<dbReference type="NCBIfam" id="TIGR04350">
    <property type="entry name" value="C_S_lyase_PatB"/>
    <property type="match status" value="1"/>
</dbReference>
<dbReference type="EMBL" id="CP014845">
    <property type="protein sequence ID" value="AMR80562.1"/>
    <property type="molecule type" value="Genomic_DNA"/>
</dbReference>
<dbReference type="RefSeq" id="WP_062802396.1">
    <property type="nucleotide sequence ID" value="NZ_CP014845.1"/>
</dbReference>
<protein>
    <recommendedName>
        <fullName evidence="2">cysteine-S-conjugate beta-lyase</fullName>
        <ecNumber evidence="2">4.4.1.13</ecNumber>
    </recommendedName>
</protein>
<evidence type="ECO:0000313" key="8">
    <source>
        <dbReference type="Proteomes" id="UP000075238"/>
    </source>
</evidence>
<dbReference type="OrthoDB" id="9803354at2"/>
<evidence type="ECO:0000256" key="4">
    <source>
        <dbReference type="ARBA" id="ARBA00023239"/>
    </source>
</evidence>
<dbReference type="GO" id="GO:0030170">
    <property type="term" value="F:pyridoxal phosphate binding"/>
    <property type="evidence" value="ECO:0007669"/>
    <property type="project" value="InterPro"/>
</dbReference>
<evidence type="ECO:0000256" key="5">
    <source>
        <dbReference type="ARBA" id="ARBA00037974"/>
    </source>
</evidence>
<evidence type="ECO:0000256" key="1">
    <source>
        <dbReference type="ARBA" id="ARBA00001933"/>
    </source>
</evidence>
<keyword evidence="3" id="KW-0663">Pyridoxal phosphate</keyword>
<dbReference type="PANTHER" id="PTHR43525">
    <property type="entry name" value="PROTEIN MALY"/>
    <property type="match status" value="1"/>
</dbReference>
<keyword evidence="7" id="KW-0032">Aminotransferase</keyword>
<dbReference type="Proteomes" id="UP000075238">
    <property type="component" value="Chromosome 2"/>
</dbReference>
<evidence type="ECO:0000256" key="3">
    <source>
        <dbReference type="ARBA" id="ARBA00022898"/>
    </source>
</evidence>
<accession>A0A142JR50</accession>
<dbReference type="Gene3D" id="3.90.1150.10">
    <property type="entry name" value="Aspartate Aminotransferase, domain 1"/>
    <property type="match status" value="1"/>
</dbReference>
<sequence length="399" mass="44668">MVKVSEFEFDDIVDRSDSSSMKWCFPDSFLTPHQVRAEPIPMWLADMDFRSPGVVVEAIQGMVAKGVFGYSSVPASYFKAVTGWQSRRFGWRVDEEWIVPVASVIAALRTLIHAFSRPGDSVLIQPPVYVHFHHDVLINGRQLAMAPLRFDGERYRFDPDAFERAIQADTKLFILCNPHNPTGNVWSPDELRAMGDICRRHGVLVISDEIHGDFVFGGGKRHTPFASLGDDYADNSVTCISASKTFNLAGLQCANIVVSDKGKRDEIKRTIERNMNAHVNMVGALATEAAYTSGDQWVDALVGKVAANHEYFRTEVNSRVNGIRVLDSDSLYLAWIDCRDLQLSPADLENFLLTKARVWFDRGPKFGKEGHGFMRANLACPRQTLDRAISQLTSALPRN</sequence>
<dbReference type="InterPro" id="IPR027619">
    <property type="entry name" value="C-S_lyase_PatB-like"/>
</dbReference>
<organism evidence="7 8">
    <name type="scientific">Cupriavidus nantongensis</name>
    <dbReference type="NCBI Taxonomy" id="1796606"/>
    <lineage>
        <taxon>Bacteria</taxon>
        <taxon>Pseudomonadati</taxon>
        <taxon>Pseudomonadota</taxon>
        <taxon>Betaproteobacteria</taxon>
        <taxon>Burkholderiales</taxon>
        <taxon>Burkholderiaceae</taxon>
        <taxon>Cupriavidus</taxon>
    </lineage>
</organism>
<gene>
    <name evidence="7" type="ORF">A2G96_22215</name>
</gene>
<comment type="cofactor">
    <cofactor evidence="1">
        <name>pyridoxal 5'-phosphate</name>
        <dbReference type="ChEBI" id="CHEBI:597326"/>
    </cofactor>
</comment>
<dbReference type="PANTHER" id="PTHR43525:SF1">
    <property type="entry name" value="PROTEIN MALY"/>
    <property type="match status" value="1"/>
</dbReference>
<dbReference type="STRING" id="1796606.A2G96_22215"/>
<dbReference type="CDD" id="cd00609">
    <property type="entry name" value="AAT_like"/>
    <property type="match status" value="1"/>
</dbReference>
<dbReference type="SUPFAM" id="SSF53383">
    <property type="entry name" value="PLP-dependent transferases"/>
    <property type="match status" value="1"/>
</dbReference>
<dbReference type="KEGG" id="cnan:A2G96_22215"/>
<keyword evidence="4" id="KW-0456">Lyase</keyword>
<reference evidence="7 8" key="1">
    <citation type="submission" date="2016-03" db="EMBL/GenBank/DDBJ databases">
        <title>Complete genome sequence of a novel chlorpyrifos degrading bacterium, Cupriavidus nantongensis sp. X1.</title>
        <authorList>
            <person name="Fang L."/>
        </authorList>
    </citation>
    <scope>NUCLEOTIDE SEQUENCE [LARGE SCALE GENOMIC DNA]</scope>
    <source>
        <strain evidence="7 8">X1</strain>
    </source>
</reference>
<evidence type="ECO:0000259" key="6">
    <source>
        <dbReference type="Pfam" id="PF00155"/>
    </source>
</evidence>
<dbReference type="GO" id="GO:0008483">
    <property type="term" value="F:transaminase activity"/>
    <property type="evidence" value="ECO:0007669"/>
    <property type="project" value="UniProtKB-KW"/>
</dbReference>
<comment type="similarity">
    <text evidence="5">Belongs to the class-II pyridoxal-phosphate-dependent aminotransferase family. MalY/PatB cystathionine beta-lyase subfamily.</text>
</comment>
<dbReference type="InterPro" id="IPR051798">
    <property type="entry name" value="Class-II_PLP-Dep_Aminotrans"/>
</dbReference>
<dbReference type="InterPro" id="IPR015424">
    <property type="entry name" value="PyrdxlP-dep_Trfase"/>
</dbReference>
<keyword evidence="8" id="KW-1185">Reference proteome</keyword>
<dbReference type="AlphaFoldDB" id="A0A142JR50"/>
<feature type="domain" description="Aminotransferase class I/classII large" evidence="6">
    <location>
        <begin position="96"/>
        <end position="391"/>
    </location>
</feature>
<dbReference type="GO" id="GO:0047804">
    <property type="term" value="F:cysteine-S-conjugate beta-lyase activity"/>
    <property type="evidence" value="ECO:0007669"/>
    <property type="project" value="UniProtKB-EC"/>
</dbReference>
<proteinExistence type="inferred from homology"/>
<evidence type="ECO:0000313" key="7">
    <source>
        <dbReference type="EMBL" id="AMR80562.1"/>
    </source>
</evidence>
<name>A0A142JR50_9BURK</name>
<evidence type="ECO:0000256" key="2">
    <source>
        <dbReference type="ARBA" id="ARBA00012224"/>
    </source>
</evidence>
<dbReference type="Gene3D" id="3.40.640.10">
    <property type="entry name" value="Type I PLP-dependent aspartate aminotransferase-like (Major domain)"/>
    <property type="match status" value="1"/>
</dbReference>
<dbReference type="Pfam" id="PF00155">
    <property type="entry name" value="Aminotran_1_2"/>
    <property type="match status" value="1"/>
</dbReference>
<dbReference type="EC" id="4.4.1.13" evidence="2"/>
<dbReference type="InterPro" id="IPR015422">
    <property type="entry name" value="PyrdxlP-dep_Trfase_small"/>
</dbReference>
<keyword evidence="7" id="KW-0808">Transferase</keyword>
<dbReference type="InterPro" id="IPR015421">
    <property type="entry name" value="PyrdxlP-dep_Trfase_major"/>
</dbReference>